<evidence type="ECO:0000259" key="7">
    <source>
        <dbReference type="Pfam" id="PF12698"/>
    </source>
</evidence>
<evidence type="ECO:0000313" key="9">
    <source>
        <dbReference type="Proteomes" id="UP000632289"/>
    </source>
</evidence>
<evidence type="ECO:0000256" key="6">
    <source>
        <dbReference type="SAM" id="Phobius"/>
    </source>
</evidence>
<dbReference type="InterPro" id="IPR013525">
    <property type="entry name" value="ABC2_TM"/>
</dbReference>
<evidence type="ECO:0000256" key="2">
    <source>
        <dbReference type="ARBA" id="ARBA00022475"/>
    </source>
</evidence>
<comment type="subcellular location">
    <subcellularLocation>
        <location evidence="1">Cell membrane</location>
        <topology evidence="1">Multi-pass membrane protein</topology>
    </subcellularLocation>
</comment>
<feature type="transmembrane region" description="Helical" evidence="6">
    <location>
        <begin position="222"/>
        <end position="244"/>
    </location>
</feature>
<keyword evidence="5 6" id="KW-0472">Membrane</keyword>
<feature type="transmembrane region" description="Helical" evidence="6">
    <location>
        <begin position="283"/>
        <end position="300"/>
    </location>
</feature>
<accession>A0A927F3X0</accession>
<feature type="domain" description="ABC-2 type transporter transmembrane" evidence="7">
    <location>
        <begin position="22"/>
        <end position="330"/>
    </location>
</feature>
<dbReference type="Pfam" id="PF12698">
    <property type="entry name" value="ABC2_membrane_3"/>
    <property type="match status" value="1"/>
</dbReference>
<comment type="caution">
    <text evidence="8">The sequence shown here is derived from an EMBL/GenBank/DDBJ whole genome shotgun (WGS) entry which is preliminary data.</text>
</comment>
<dbReference type="GO" id="GO:0005886">
    <property type="term" value="C:plasma membrane"/>
    <property type="evidence" value="ECO:0007669"/>
    <property type="project" value="UniProtKB-SubCell"/>
</dbReference>
<keyword evidence="2" id="KW-1003">Cell membrane</keyword>
<keyword evidence="4 6" id="KW-1133">Transmembrane helix</keyword>
<dbReference type="RefSeq" id="WP_191212090.1">
    <property type="nucleotide sequence ID" value="NZ_BAABKL010000001.1"/>
</dbReference>
<evidence type="ECO:0000256" key="5">
    <source>
        <dbReference type="ARBA" id="ARBA00023136"/>
    </source>
</evidence>
<evidence type="ECO:0000256" key="4">
    <source>
        <dbReference type="ARBA" id="ARBA00022989"/>
    </source>
</evidence>
<feature type="transmembrane region" description="Helical" evidence="6">
    <location>
        <begin position="256"/>
        <end position="276"/>
    </location>
</feature>
<organism evidence="8 9">
    <name type="scientific">Streptomyces chumphonensis</name>
    <dbReference type="NCBI Taxonomy" id="1214925"/>
    <lineage>
        <taxon>Bacteria</taxon>
        <taxon>Bacillati</taxon>
        <taxon>Actinomycetota</taxon>
        <taxon>Actinomycetes</taxon>
        <taxon>Kitasatosporales</taxon>
        <taxon>Streptomycetaceae</taxon>
        <taxon>Streptomyces</taxon>
    </lineage>
</organism>
<feature type="transmembrane region" description="Helical" evidence="6">
    <location>
        <begin position="346"/>
        <end position="365"/>
    </location>
</feature>
<sequence>MWSAIRAMVRKDLTLSRRSPVFVVITVLVPLVFVSLYALLVTVSTTSPVAVAQEGGGPHSERLLQILRTMHNTDGELFEIRTTDPGDARAMFAAGEVGAVLTIPADFDDRVSAGVPVEVPLRVYNINADGTKNFELRAEGAVREFARDTGGGVPVTAVRENSHFREDMGTSAYLGTALLVFAVLYASMVNTGTLVAREWEDRTAKPLVLSPVGNAPLLGGKWLSAGVQTLAGTVLVLAGLAWLLDFPALSLGAASWLGLFVLFAYGSALGTLLGVTLRRSLPLVPLCVVLAIVHFFLSGYESYLRGFAHGGAVEWLWASTHWWPTAGLTQDLRLDATGLGDGGTDWAALGGTAGIAALLTLLAVVRMRRQLRFTQGQ</sequence>
<dbReference type="PANTHER" id="PTHR30294">
    <property type="entry name" value="MEMBRANE COMPONENT OF ABC TRANSPORTER YHHJ-RELATED"/>
    <property type="match status" value="1"/>
</dbReference>
<evidence type="ECO:0000256" key="3">
    <source>
        <dbReference type="ARBA" id="ARBA00022692"/>
    </source>
</evidence>
<reference evidence="8" key="1">
    <citation type="submission" date="2020-09" db="EMBL/GenBank/DDBJ databases">
        <title>Secondary metabolite and genome analysis of marine Streptomyces chumphonensis KK1-2T.</title>
        <authorList>
            <person name="Phongsopitanun W."/>
            <person name="Kanchanasin P."/>
            <person name="Pittayakhajonwut P."/>
            <person name="Suwanborirux K."/>
            <person name="Tanasupawat S."/>
        </authorList>
    </citation>
    <scope>NUCLEOTIDE SEQUENCE</scope>
    <source>
        <strain evidence="8">KK1-2</strain>
    </source>
</reference>
<feature type="transmembrane region" description="Helical" evidence="6">
    <location>
        <begin position="172"/>
        <end position="196"/>
    </location>
</feature>
<feature type="transmembrane region" description="Helical" evidence="6">
    <location>
        <begin position="21"/>
        <end position="40"/>
    </location>
</feature>
<gene>
    <name evidence="8" type="ORF">IF129_24920</name>
</gene>
<dbReference type="Gene3D" id="3.40.1710.10">
    <property type="entry name" value="abc type-2 transporter like domain"/>
    <property type="match status" value="1"/>
</dbReference>
<proteinExistence type="predicted"/>
<evidence type="ECO:0000313" key="8">
    <source>
        <dbReference type="EMBL" id="MBD3934793.1"/>
    </source>
</evidence>
<dbReference type="AlphaFoldDB" id="A0A927F3X0"/>
<dbReference type="InterPro" id="IPR051449">
    <property type="entry name" value="ABC-2_transporter_component"/>
</dbReference>
<dbReference type="Proteomes" id="UP000632289">
    <property type="component" value="Unassembled WGS sequence"/>
</dbReference>
<protein>
    <submittedName>
        <fullName evidence="8">ABC transporter permease</fullName>
    </submittedName>
</protein>
<dbReference type="EMBL" id="JACXYU010000020">
    <property type="protein sequence ID" value="MBD3934793.1"/>
    <property type="molecule type" value="Genomic_DNA"/>
</dbReference>
<dbReference type="PANTHER" id="PTHR30294:SF29">
    <property type="entry name" value="MULTIDRUG ABC TRANSPORTER PERMEASE YBHS-RELATED"/>
    <property type="match status" value="1"/>
</dbReference>
<name>A0A927F3X0_9ACTN</name>
<dbReference type="GO" id="GO:0140359">
    <property type="term" value="F:ABC-type transporter activity"/>
    <property type="evidence" value="ECO:0007669"/>
    <property type="project" value="InterPro"/>
</dbReference>
<evidence type="ECO:0000256" key="1">
    <source>
        <dbReference type="ARBA" id="ARBA00004651"/>
    </source>
</evidence>
<keyword evidence="3 6" id="KW-0812">Transmembrane</keyword>
<keyword evidence="9" id="KW-1185">Reference proteome</keyword>